<dbReference type="Gene3D" id="3.90.320.10">
    <property type="match status" value="1"/>
</dbReference>
<evidence type="ECO:0000313" key="2">
    <source>
        <dbReference type="EMBL" id="HER43529.1"/>
    </source>
</evidence>
<reference evidence="2" key="1">
    <citation type="journal article" date="2020" name="mSystems">
        <title>Genome- and Community-Level Interaction Insights into Carbon Utilization and Element Cycling Functions of Hydrothermarchaeota in Hydrothermal Sediment.</title>
        <authorList>
            <person name="Zhou Z."/>
            <person name="Liu Y."/>
            <person name="Xu W."/>
            <person name="Pan J."/>
            <person name="Luo Z.H."/>
            <person name="Li M."/>
        </authorList>
    </citation>
    <scope>NUCLEOTIDE SEQUENCE [LARGE SCALE GENOMIC DNA]</scope>
    <source>
        <strain evidence="2">SpSt-1233</strain>
    </source>
</reference>
<accession>A0A7V2AUN7</accession>
<evidence type="ECO:0000259" key="1">
    <source>
        <dbReference type="Pfam" id="PF12705"/>
    </source>
</evidence>
<dbReference type="EMBL" id="DSEC01000255">
    <property type="protein sequence ID" value="HER43529.1"/>
    <property type="molecule type" value="Genomic_DNA"/>
</dbReference>
<dbReference type="InterPro" id="IPR011335">
    <property type="entry name" value="Restrct_endonuc-II-like"/>
</dbReference>
<dbReference type="InterPro" id="IPR011604">
    <property type="entry name" value="PDDEXK-like_dom_sf"/>
</dbReference>
<dbReference type="Pfam" id="PF12705">
    <property type="entry name" value="PDDEXK_1"/>
    <property type="match status" value="1"/>
</dbReference>
<sequence length="188" mass="20271">MPAGRLPVRTAAGGGKDEGRLFGLAFHRLMELADFAAGTVPEPLARAAAEEFGLSSAEELARLAERTLGSKLLAEARSSGRAHREIPFTLVRGGAVVEGRIDLMYGSESGWRIVDYKTDDLPPGGIGARFDSYRGQGMLYALAASRLTGETVESVAFFFVRSGEIKEMRITGELLERFEEELSARSSG</sequence>
<feature type="domain" description="PD-(D/E)XK endonuclease-like" evidence="1">
    <location>
        <begin position="21"/>
        <end position="183"/>
    </location>
</feature>
<dbReference type="InterPro" id="IPR038726">
    <property type="entry name" value="PDDEXK_AddAB-type"/>
</dbReference>
<protein>
    <recommendedName>
        <fullName evidence="1">PD-(D/E)XK endonuclease-like domain-containing protein</fullName>
    </recommendedName>
</protein>
<name>A0A7V2AUN7_UNCEI</name>
<dbReference type="AlphaFoldDB" id="A0A7V2AUN7"/>
<gene>
    <name evidence="2" type="ORF">ENO08_03625</name>
</gene>
<dbReference type="SUPFAM" id="SSF52980">
    <property type="entry name" value="Restriction endonuclease-like"/>
    <property type="match status" value="1"/>
</dbReference>
<organism evidence="2">
    <name type="scientific">Eiseniibacteriota bacterium</name>
    <dbReference type="NCBI Taxonomy" id="2212470"/>
    <lineage>
        <taxon>Bacteria</taxon>
        <taxon>Candidatus Eiseniibacteriota</taxon>
    </lineage>
</organism>
<proteinExistence type="predicted"/>
<comment type="caution">
    <text evidence="2">The sequence shown here is derived from an EMBL/GenBank/DDBJ whole genome shotgun (WGS) entry which is preliminary data.</text>
</comment>
<dbReference type="Proteomes" id="UP000886069">
    <property type="component" value="Unassembled WGS sequence"/>
</dbReference>